<dbReference type="AlphaFoldDB" id="A0A9X3S3K4"/>
<dbReference type="Proteomes" id="UP001149140">
    <property type="component" value="Unassembled WGS sequence"/>
</dbReference>
<organism evidence="11 12">
    <name type="scientific">Solirubrobacter ginsenosidimutans</name>
    <dbReference type="NCBI Taxonomy" id="490573"/>
    <lineage>
        <taxon>Bacteria</taxon>
        <taxon>Bacillati</taxon>
        <taxon>Actinomycetota</taxon>
        <taxon>Thermoleophilia</taxon>
        <taxon>Solirubrobacterales</taxon>
        <taxon>Solirubrobacteraceae</taxon>
        <taxon>Solirubrobacter</taxon>
    </lineage>
</organism>
<keyword evidence="2" id="KW-0813">Transport</keyword>
<evidence type="ECO:0000256" key="3">
    <source>
        <dbReference type="ARBA" id="ARBA00022475"/>
    </source>
</evidence>
<dbReference type="GO" id="GO:1903806">
    <property type="term" value="P:L-isoleucine import across plasma membrane"/>
    <property type="evidence" value="ECO:0007669"/>
    <property type="project" value="TreeGrafter"/>
</dbReference>
<feature type="transmembrane region" description="Helical" evidence="10">
    <location>
        <begin position="111"/>
        <end position="129"/>
    </location>
</feature>
<evidence type="ECO:0000256" key="9">
    <source>
        <dbReference type="ARBA" id="ARBA00037998"/>
    </source>
</evidence>
<evidence type="ECO:0000313" key="12">
    <source>
        <dbReference type="Proteomes" id="UP001149140"/>
    </source>
</evidence>
<evidence type="ECO:0000256" key="4">
    <source>
        <dbReference type="ARBA" id="ARBA00022519"/>
    </source>
</evidence>
<feature type="transmembrane region" description="Helical" evidence="10">
    <location>
        <begin position="58"/>
        <end position="81"/>
    </location>
</feature>
<keyword evidence="8 10" id="KW-0472">Membrane</keyword>
<dbReference type="PANTHER" id="PTHR11795:SF371">
    <property type="entry name" value="HIGH-AFFINITY BRANCHED-CHAIN AMINO ACID TRANSPORT SYSTEM PERMEASE PROTEIN LIVH"/>
    <property type="match status" value="1"/>
</dbReference>
<keyword evidence="6" id="KW-0029">Amino-acid transport</keyword>
<dbReference type="RefSeq" id="WP_270042793.1">
    <property type="nucleotide sequence ID" value="NZ_JAPDOD010000025.1"/>
</dbReference>
<dbReference type="GO" id="GO:0005304">
    <property type="term" value="F:L-valine transmembrane transporter activity"/>
    <property type="evidence" value="ECO:0007669"/>
    <property type="project" value="TreeGrafter"/>
</dbReference>
<keyword evidence="5 10" id="KW-0812">Transmembrane</keyword>
<feature type="transmembrane region" description="Helical" evidence="10">
    <location>
        <begin position="150"/>
        <end position="170"/>
    </location>
</feature>
<keyword evidence="4" id="KW-0997">Cell inner membrane</keyword>
<reference evidence="11" key="1">
    <citation type="submission" date="2022-10" db="EMBL/GenBank/DDBJ databases">
        <title>The WGS of Solirubrobacter ginsenosidimutans DSM 21036.</title>
        <authorList>
            <person name="Jiang Z."/>
        </authorList>
    </citation>
    <scope>NUCLEOTIDE SEQUENCE</scope>
    <source>
        <strain evidence="11">DSM 21036</strain>
    </source>
</reference>
<comment type="similarity">
    <text evidence="9">Belongs to the binding-protein-dependent transport system permease family. LivHM subfamily.</text>
</comment>
<keyword evidence="7 10" id="KW-1133">Transmembrane helix</keyword>
<feature type="transmembrane region" description="Helical" evidence="10">
    <location>
        <begin position="20"/>
        <end position="38"/>
    </location>
</feature>
<comment type="subcellular location">
    <subcellularLocation>
        <location evidence="1">Cell membrane</location>
        <topology evidence="1">Multi-pass membrane protein</topology>
    </subcellularLocation>
</comment>
<dbReference type="GO" id="GO:0015188">
    <property type="term" value="F:L-isoleucine transmembrane transporter activity"/>
    <property type="evidence" value="ECO:0007669"/>
    <property type="project" value="TreeGrafter"/>
</dbReference>
<dbReference type="Pfam" id="PF02653">
    <property type="entry name" value="BPD_transp_2"/>
    <property type="match status" value="1"/>
</dbReference>
<sequence length="351" mass="36843">MEAASIPTGPPASQRIRALIGTYGLTLVLLALPIVYAIQDLVDDGNLVRLGENITAGISNGAIWALVAIGYTLVYGIVELINFAHGEVFMIGSFISAGFFMSIGLTEDTNAGVLFFGLLLTLIVAMVGSGMLNAMIERVAYRPLRSAPKLAPLITAVGFSFILQNVGLLWKGGSQVGIPDLINAQHTIVTIFGVTIENADVLSIGVTVPLLIVMTTFIAKSRLGKAMRATAQDPEAARLMGINVDTTISLTFLLGGMLAGAAGLIYALYQTTIWYFQGFTGGLIAFTAAVMGGIGNLRGAVLGGLIIGCIQQISDNRIGSAWTPAIVFAYLVLIMVFKPSGLLGEQTRDAG</sequence>
<name>A0A9X3S3K4_9ACTN</name>
<protein>
    <submittedName>
        <fullName evidence="11">Branched-chain amino acid ABC transporter permease</fullName>
    </submittedName>
</protein>
<dbReference type="EMBL" id="JAPDOD010000025">
    <property type="protein sequence ID" value="MDA0163547.1"/>
    <property type="molecule type" value="Genomic_DNA"/>
</dbReference>
<dbReference type="InterPro" id="IPR001851">
    <property type="entry name" value="ABC_transp_permease"/>
</dbReference>
<dbReference type="CDD" id="cd06582">
    <property type="entry name" value="TM_PBP1_LivH_like"/>
    <property type="match status" value="1"/>
</dbReference>
<accession>A0A9X3S3K4</accession>
<evidence type="ECO:0000256" key="7">
    <source>
        <dbReference type="ARBA" id="ARBA00022989"/>
    </source>
</evidence>
<feature type="transmembrane region" description="Helical" evidence="10">
    <location>
        <begin position="275"/>
        <end position="297"/>
    </location>
</feature>
<keyword evidence="3" id="KW-1003">Cell membrane</keyword>
<proteinExistence type="inferred from homology"/>
<evidence type="ECO:0000313" key="11">
    <source>
        <dbReference type="EMBL" id="MDA0163547.1"/>
    </source>
</evidence>
<dbReference type="GO" id="GO:0015808">
    <property type="term" value="P:L-alanine transport"/>
    <property type="evidence" value="ECO:0007669"/>
    <property type="project" value="TreeGrafter"/>
</dbReference>
<evidence type="ECO:0000256" key="1">
    <source>
        <dbReference type="ARBA" id="ARBA00004651"/>
    </source>
</evidence>
<comment type="caution">
    <text evidence="11">The sequence shown here is derived from an EMBL/GenBank/DDBJ whole genome shotgun (WGS) entry which is preliminary data.</text>
</comment>
<feature type="transmembrane region" description="Helical" evidence="10">
    <location>
        <begin position="248"/>
        <end position="269"/>
    </location>
</feature>
<dbReference type="GO" id="GO:0015190">
    <property type="term" value="F:L-leucine transmembrane transporter activity"/>
    <property type="evidence" value="ECO:0007669"/>
    <property type="project" value="TreeGrafter"/>
</dbReference>
<evidence type="ECO:0000256" key="10">
    <source>
        <dbReference type="SAM" id="Phobius"/>
    </source>
</evidence>
<feature type="transmembrane region" description="Helical" evidence="10">
    <location>
        <begin position="88"/>
        <end position="105"/>
    </location>
</feature>
<keyword evidence="12" id="KW-1185">Reference proteome</keyword>
<dbReference type="GO" id="GO:0005886">
    <property type="term" value="C:plasma membrane"/>
    <property type="evidence" value="ECO:0007669"/>
    <property type="project" value="UniProtKB-SubCell"/>
</dbReference>
<dbReference type="PANTHER" id="PTHR11795">
    <property type="entry name" value="BRANCHED-CHAIN AMINO ACID TRANSPORT SYSTEM PERMEASE PROTEIN LIVH"/>
    <property type="match status" value="1"/>
</dbReference>
<feature type="transmembrane region" description="Helical" evidence="10">
    <location>
        <begin position="318"/>
        <end position="337"/>
    </location>
</feature>
<gene>
    <name evidence="11" type="ORF">OM076_24955</name>
</gene>
<evidence type="ECO:0000256" key="8">
    <source>
        <dbReference type="ARBA" id="ARBA00023136"/>
    </source>
</evidence>
<dbReference type="GO" id="GO:0042941">
    <property type="term" value="P:D-alanine transmembrane transport"/>
    <property type="evidence" value="ECO:0007669"/>
    <property type="project" value="TreeGrafter"/>
</dbReference>
<dbReference type="GO" id="GO:0015192">
    <property type="term" value="F:L-phenylalanine transmembrane transporter activity"/>
    <property type="evidence" value="ECO:0007669"/>
    <property type="project" value="TreeGrafter"/>
</dbReference>
<evidence type="ECO:0000256" key="2">
    <source>
        <dbReference type="ARBA" id="ARBA00022448"/>
    </source>
</evidence>
<evidence type="ECO:0000256" key="6">
    <source>
        <dbReference type="ARBA" id="ARBA00022970"/>
    </source>
</evidence>
<evidence type="ECO:0000256" key="5">
    <source>
        <dbReference type="ARBA" id="ARBA00022692"/>
    </source>
</evidence>
<feature type="transmembrane region" description="Helical" evidence="10">
    <location>
        <begin position="201"/>
        <end position="219"/>
    </location>
</feature>
<dbReference type="InterPro" id="IPR052157">
    <property type="entry name" value="BCAA_transport_permease"/>
</dbReference>